<dbReference type="Pfam" id="PF14221">
    <property type="entry name" value="DUF4330"/>
    <property type="match status" value="1"/>
</dbReference>
<gene>
    <name evidence="2" type="ORF">IAA61_07150</name>
</gene>
<dbReference type="AlphaFoldDB" id="A0A9D1SF00"/>
<comment type="caution">
    <text evidence="2">The sequence shown here is derived from an EMBL/GenBank/DDBJ whole genome shotgun (WGS) entry which is preliminary data.</text>
</comment>
<proteinExistence type="predicted"/>
<protein>
    <submittedName>
        <fullName evidence="2">DUF4330 domain-containing protein</fullName>
    </submittedName>
</protein>
<evidence type="ECO:0000256" key="1">
    <source>
        <dbReference type="SAM" id="Phobius"/>
    </source>
</evidence>
<name>A0A9D1SF00_9FIRM</name>
<dbReference type="Proteomes" id="UP000824109">
    <property type="component" value="Unassembled WGS sequence"/>
</dbReference>
<keyword evidence="1" id="KW-0472">Membrane</keyword>
<keyword evidence="1" id="KW-1133">Transmembrane helix</keyword>
<reference evidence="2" key="2">
    <citation type="journal article" date="2021" name="PeerJ">
        <title>Extensive microbial diversity within the chicken gut microbiome revealed by metagenomics and culture.</title>
        <authorList>
            <person name="Gilroy R."/>
            <person name="Ravi A."/>
            <person name="Getino M."/>
            <person name="Pursley I."/>
            <person name="Horton D.L."/>
            <person name="Alikhan N.F."/>
            <person name="Baker D."/>
            <person name="Gharbi K."/>
            <person name="Hall N."/>
            <person name="Watson M."/>
            <person name="Adriaenssens E.M."/>
            <person name="Foster-Nyarko E."/>
            <person name="Jarju S."/>
            <person name="Secka A."/>
            <person name="Antonio M."/>
            <person name="Oren A."/>
            <person name="Chaudhuri R.R."/>
            <person name="La Ragione R."/>
            <person name="Hildebrand F."/>
            <person name="Pallen M.J."/>
        </authorList>
    </citation>
    <scope>NUCLEOTIDE SEQUENCE</scope>
    <source>
        <strain evidence="2">USAMLcec3-3695</strain>
    </source>
</reference>
<organism evidence="2 3">
    <name type="scientific">Candidatus Ornithomonoglobus merdipullorum</name>
    <dbReference type="NCBI Taxonomy" id="2840895"/>
    <lineage>
        <taxon>Bacteria</taxon>
        <taxon>Bacillati</taxon>
        <taxon>Bacillota</taxon>
        <taxon>Clostridia</taxon>
        <taxon>Candidatus Ornithomonoglobus</taxon>
    </lineage>
</organism>
<keyword evidence="1" id="KW-0812">Transmembrane</keyword>
<accession>A0A9D1SF00</accession>
<dbReference type="InterPro" id="IPR025480">
    <property type="entry name" value="DUF4330"/>
</dbReference>
<evidence type="ECO:0000313" key="2">
    <source>
        <dbReference type="EMBL" id="HIU57575.1"/>
    </source>
</evidence>
<dbReference type="EMBL" id="DVNB01000075">
    <property type="protein sequence ID" value="HIU57575.1"/>
    <property type="molecule type" value="Genomic_DNA"/>
</dbReference>
<sequence length="154" mass="16220">MAEKKRWTVIDTVIVVVVAAAAAGAYMFFGGNVGGSGSKDTVEAVILISGQPQEFIDALTIGDSVTLSLTEKDSGTLKDIRTEPAEAMVYDSLDGTYAIDTIDGQFDIYATVEVDCEITDYAITVGSTDIKVGTGIPFRGKGYATEGYVVGINE</sequence>
<reference evidence="2" key="1">
    <citation type="submission" date="2020-10" db="EMBL/GenBank/DDBJ databases">
        <authorList>
            <person name="Gilroy R."/>
        </authorList>
    </citation>
    <scope>NUCLEOTIDE SEQUENCE</scope>
    <source>
        <strain evidence="2">USAMLcec3-3695</strain>
    </source>
</reference>
<evidence type="ECO:0000313" key="3">
    <source>
        <dbReference type="Proteomes" id="UP000824109"/>
    </source>
</evidence>
<feature type="transmembrane region" description="Helical" evidence="1">
    <location>
        <begin position="7"/>
        <end position="29"/>
    </location>
</feature>